<dbReference type="EMBL" id="HG682137">
    <property type="protein sequence ID" value="CDJ29804.1"/>
    <property type="molecule type" value="Genomic_DNA"/>
</dbReference>
<keyword evidence="2" id="KW-1185">Reference proteome</keyword>
<dbReference type="Proteomes" id="UP000030744">
    <property type="component" value="Unassembled WGS sequence"/>
</dbReference>
<reference evidence="1" key="2">
    <citation type="submission" date="2013-10" db="EMBL/GenBank/DDBJ databases">
        <authorList>
            <person name="Aslett M."/>
        </authorList>
    </citation>
    <scope>NUCLEOTIDE SEQUENCE [LARGE SCALE GENOMIC DNA]</scope>
    <source>
        <strain evidence="1">Houghton</strain>
    </source>
</reference>
<dbReference type="RefSeq" id="XP_013352373.1">
    <property type="nucleotide sequence ID" value="XM_013496919.1"/>
</dbReference>
<evidence type="ECO:0000313" key="1">
    <source>
        <dbReference type="EMBL" id="CDJ29804.1"/>
    </source>
</evidence>
<dbReference type="VEuPathDB" id="ToxoDB:EMH_0052850"/>
<accession>U6JWJ5</accession>
<name>U6JWJ5_9EIME</name>
<reference evidence="1" key="1">
    <citation type="submission" date="2013-10" db="EMBL/GenBank/DDBJ databases">
        <title>Genomic analysis of the causative agents of coccidiosis in chickens.</title>
        <authorList>
            <person name="Reid A.J."/>
            <person name="Blake D."/>
            <person name="Billington K."/>
            <person name="Browne H."/>
            <person name="Dunn M."/>
            <person name="Hung S."/>
            <person name="Kawahara F."/>
            <person name="Miranda-Saavedra D."/>
            <person name="Mourier T."/>
            <person name="Nagra H."/>
            <person name="Otto T.D."/>
            <person name="Rawlings N."/>
            <person name="Sanchez A."/>
            <person name="Sanders M."/>
            <person name="Subramaniam C."/>
            <person name="Tay Y."/>
            <person name="Dear P."/>
            <person name="Doerig C."/>
            <person name="Gruber A."/>
            <person name="Parkinson J."/>
            <person name="Shirley M."/>
            <person name="Wan K.L."/>
            <person name="Berriman M."/>
            <person name="Tomley F."/>
            <person name="Pain A."/>
        </authorList>
    </citation>
    <scope>NUCLEOTIDE SEQUENCE [LARGE SCALE GENOMIC DNA]</scope>
    <source>
        <strain evidence="1">Houghton</strain>
    </source>
</reference>
<protein>
    <submittedName>
        <fullName evidence="1">Uncharacterized protein</fullName>
    </submittedName>
</protein>
<dbReference type="AlphaFoldDB" id="U6JWJ5"/>
<dbReference type="GeneID" id="25379961"/>
<organism evidence="1 2">
    <name type="scientific">Eimeria mitis</name>
    <dbReference type="NCBI Taxonomy" id="44415"/>
    <lineage>
        <taxon>Eukaryota</taxon>
        <taxon>Sar</taxon>
        <taxon>Alveolata</taxon>
        <taxon>Apicomplexa</taxon>
        <taxon>Conoidasida</taxon>
        <taxon>Coccidia</taxon>
        <taxon>Eucoccidiorida</taxon>
        <taxon>Eimeriorina</taxon>
        <taxon>Eimeriidae</taxon>
        <taxon>Eimeria</taxon>
    </lineage>
</organism>
<evidence type="ECO:0000313" key="2">
    <source>
        <dbReference type="Proteomes" id="UP000030744"/>
    </source>
</evidence>
<proteinExistence type="predicted"/>
<sequence>MRRAVDGRSCVGSTVPLLRQARELLSQSCLSPTQMKSLARVTEMLIDYAVTRLHSSLSGYQPSRAVERLGIRFLLLDVVVSTLTVLGQKPDPGPWKIFTDAIGHGAPLTGTGRLRRGRPNISVIRARELSRAIQILKTGKRPEPSDLVQIKRMLFCWTSSPTYFRRGEFDPWREDDNFGDGGP</sequence>
<gene>
    <name evidence="1" type="ORF">EMH_0052850</name>
</gene>